<gene>
    <name evidence="4" type="ORF">BGZ99_009998</name>
</gene>
<feature type="compositionally biased region" description="Polar residues" evidence="2">
    <location>
        <begin position="17"/>
        <end position="41"/>
    </location>
</feature>
<comment type="subunit">
    <text evidence="1">Component of the TIM23 complex.</text>
</comment>
<dbReference type="Pfam" id="PF03031">
    <property type="entry name" value="NIF"/>
    <property type="match status" value="2"/>
</dbReference>
<evidence type="ECO:0000313" key="5">
    <source>
        <dbReference type="Proteomes" id="UP000738325"/>
    </source>
</evidence>
<dbReference type="GO" id="GO:0015031">
    <property type="term" value="P:protein transport"/>
    <property type="evidence" value="ECO:0007669"/>
    <property type="project" value="UniProtKB-KW"/>
</dbReference>
<evidence type="ECO:0000256" key="1">
    <source>
        <dbReference type="RuleBase" id="RU365079"/>
    </source>
</evidence>
<dbReference type="GO" id="GO:0005744">
    <property type="term" value="C:TIM23 mitochondrial import inner membrane translocase complex"/>
    <property type="evidence" value="ECO:0007669"/>
    <property type="project" value="UniProtKB-UniRule"/>
</dbReference>
<dbReference type="SMART" id="SM00577">
    <property type="entry name" value="CPDc"/>
    <property type="match status" value="1"/>
</dbReference>
<dbReference type="SUPFAM" id="SSF56784">
    <property type="entry name" value="HAD-like"/>
    <property type="match status" value="1"/>
</dbReference>
<keyword evidence="1" id="KW-0811">Translocation</keyword>
<comment type="function">
    <text evidence="1">Essential component of the TIM23 complex, a complex that mediates the translocation of transit peptide-containing proteins across the mitochondrial inner membrane.</text>
</comment>
<dbReference type="InterPro" id="IPR036412">
    <property type="entry name" value="HAD-like_sf"/>
</dbReference>
<dbReference type="InterPro" id="IPR004274">
    <property type="entry name" value="FCP1_dom"/>
</dbReference>
<dbReference type="InterPro" id="IPR050365">
    <property type="entry name" value="TIM50"/>
</dbReference>
<dbReference type="PROSITE" id="PS50969">
    <property type="entry name" value="FCP1"/>
    <property type="match status" value="1"/>
</dbReference>
<accession>A0A9P6UMP2</accession>
<dbReference type="Proteomes" id="UP000738325">
    <property type="component" value="Unassembled WGS sequence"/>
</dbReference>
<keyword evidence="1" id="KW-0809">Transit peptide</keyword>
<keyword evidence="5" id="KW-1185">Reference proteome</keyword>
<dbReference type="Gene3D" id="3.40.50.1000">
    <property type="entry name" value="HAD superfamily/HAD-like"/>
    <property type="match status" value="1"/>
</dbReference>
<dbReference type="AlphaFoldDB" id="A0A9P6UMP2"/>
<comment type="caution">
    <text evidence="4">The sequence shown here is derived from an EMBL/GenBank/DDBJ whole genome shotgun (WGS) entry which is preliminary data.</text>
</comment>
<dbReference type="PANTHER" id="PTHR12210">
    <property type="entry name" value="DULLARD PROTEIN PHOSPHATASE"/>
    <property type="match status" value="1"/>
</dbReference>
<sequence>RVLRPSGSWTIWRGPTDGSTHDLTAGAVQTASRGRSGTANVITHRPPKTPSDFIEDKDQDQDQSQAQAQSTINSTGNSLYFDETTKTFYPSSAIREITSSYLSKALENPEAMTTPQRLLVILDLNGTLFYRHKYDPRMVTLRPHLQQFLDYVFARCQVMVWSSAQPHNVDKMLGLGFGHRISKLDRVWTRRDLRLSPEDYGKKVLTVKDLQFVWDKIAQEISASTTAAGAGTPARSGSGGFGGRTAKIAYDQTNTVLIDDSAAKIQLQPYNGLVLRSFTEEIQLAGADDELKRVQGYLEKLRYQKNVSAYMRLSPYPSDGACSEDSQNVETEQTTLATGIAKCTVLEQHPDRANI</sequence>
<organism evidence="4 5">
    <name type="scientific">Dissophora globulifera</name>
    <dbReference type="NCBI Taxonomy" id="979702"/>
    <lineage>
        <taxon>Eukaryota</taxon>
        <taxon>Fungi</taxon>
        <taxon>Fungi incertae sedis</taxon>
        <taxon>Mucoromycota</taxon>
        <taxon>Mortierellomycotina</taxon>
        <taxon>Mortierellomycetes</taxon>
        <taxon>Mortierellales</taxon>
        <taxon>Mortierellaceae</taxon>
        <taxon>Dissophora</taxon>
    </lineage>
</organism>
<proteinExistence type="inferred from homology"/>
<evidence type="ECO:0000313" key="4">
    <source>
        <dbReference type="EMBL" id="KAG0311677.1"/>
    </source>
</evidence>
<feature type="domain" description="FCP1 homology" evidence="3">
    <location>
        <begin position="113"/>
        <end position="301"/>
    </location>
</feature>
<keyword evidence="1" id="KW-0496">Mitochondrion</keyword>
<dbReference type="EMBL" id="JAAAIP010000895">
    <property type="protein sequence ID" value="KAG0311677.1"/>
    <property type="molecule type" value="Genomic_DNA"/>
</dbReference>
<protein>
    <recommendedName>
        <fullName evidence="1">Mitochondrial import inner membrane translocase subunit TIM50</fullName>
    </recommendedName>
</protein>
<keyword evidence="1" id="KW-0813">Transport</keyword>
<comment type="subcellular location">
    <subcellularLocation>
        <location evidence="1">Mitochondrion inner membrane</location>
        <topology evidence="1">Single-pass membrane protein</topology>
    </subcellularLocation>
</comment>
<feature type="non-terminal residue" evidence="4">
    <location>
        <position position="1"/>
    </location>
</feature>
<evidence type="ECO:0000256" key="2">
    <source>
        <dbReference type="SAM" id="MobiDB-lite"/>
    </source>
</evidence>
<feature type="region of interest" description="Disordered" evidence="2">
    <location>
        <begin position="1"/>
        <end position="76"/>
    </location>
</feature>
<keyword evidence="1" id="KW-0653">Protein transport</keyword>
<comment type="similarity">
    <text evidence="1">Belongs to the TIM50 family.</text>
</comment>
<dbReference type="InterPro" id="IPR023214">
    <property type="entry name" value="HAD_sf"/>
</dbReference>
<evidence type="ECO:0000259" key="3">
    <source>
        <dbReference type="PROSITE" id="PS50969"/>
    </source>
</evidence>
<dbReference type="OrthoDB" id="1711508at2759"/>
<name>A0A9P6UMP2_9FUNG</name>
<reference evidence="4" key="1">
    <citation type="journal article" date="2020" name="Fungal Divers.">
        <title>Resolving the Mortierellaceae phylogeny through synthesis of multi-gene phylogenetics and phylogenomics.</title>
        <authorList>
            <person name="Vandepol N."/>
            <person name="Liber J."/>
            <person name="Desiro A."/>
            <person name="Na H."/>
            <person name="Kennedy M."/>
            <person name="Barry K."/>
            <person name="Grigoriev I.V."/>
            <person name="Miller A.N."/>
            <person name="O'Donnell K."/>
            <person name="Stajich J.E."/>
            <person name="Bonito G."/>
        </authorList>
    </citation>
    <scope>NUCLEOTIDE SEQUENCE</scope>
    <source>
        <strain evidence="4">REB-010B</strain>
    </source>
</reference>